<dbReference type="Proteomes" id="UP000299102">
    <property type="component" value="Unassembled WGS sequence"/>
</dbReference>
<reference evidence="2 3" key="1">
    <citation type="journal article" date="2019" name="Commun. Biol.">
        <title>The bagworm genome reveals a unique fibroin gene that provides high tensile strength.</title>
        <authorList>
            <person name="Kono N."/>
            <person name="Nakamura H."/>
            <person name="Ohtoshi R."/>
            <person name="Tomita M."/>
            <person name="Numata K."/>
            <person name="Arakawa K."/>
        </authorList>
    </citation>
    <scope>NUCLEOTIDE SEQUENCE [LARGE SCALE GENOMIC DNA]</scope>
</reference>
<keyword evidence="1" id="KW-0472">Membrane</keyword>
<keyword evidence="1" id="KW-0812">Transmembrane</keyword>
<organism evidence="2 3">
    <name type="scientific">Eumeta variegata</name>
    <name type="common">Bagworm moth</name>
    <name type="synonym">Eumeta japonica</name>
    <dbReference type="NCBI Taxonomy" id="151549"/>
    <lineage>
        <taxon>Eukaryota</taxon>
        <taxon>Metazoa</taxon>
        <taxon>Ecdysozoa</taxon>
        <taxon>Arthropoda</taxon>
        <taxon>Hexapoda</taxon>
        <taxon>Insecta</taxon>
        <taxon>Pterygota</taxon>
        <taxon>Neoptera</taxon>
        <taxon>Endopterygota</taxon>
        <taxon>Lepidoptera</taxon>
        <taxon>Glossata</taxon>
        <taxon>Ditrysia</taxon>
        <taxon>Tineoidea</taxon>
        <taxon>Psychidae</taxon>
        <taxon>Oiketicinae</taxon>
        <taxon>Eumeta</taxon>
    </lineage>
</organism>
<protein>
    <recommendedName>
        <fullName evidence="4">Gustatory receptor</fullName>
    </recommendedName>
</protein>
<gene>
    <name evidence="2" type="ORF">EVAR_83516_1</name>
</gene>
<proteinExistence type="predicted"/>
<keyword evidence="1" id="KW-1133">Transmembrane helix</keyword>
<dbReference type="OrthoDB" id="7414613at2759"/>
<dbReference type="EMBL" id="BGZK01001023">
    <property type="protein sequence ID" value="GBP68783.1"/>
    <property type="molecule type" value="Genomic_DNA"/>
</dbReference>
<evidence type="ECO:0000313" key="2">
    <source>
        <dbReference type="EMBL" id="GBP68783.1"/>
    </source>
</evidence>
<feature type="transmembrane region" description="Helical" evidence="1">
    <location>
        <begin position="146"/>
        <end position="164"/>
    </location>
</feature>
<sequence>MSQSNEFLLNNALAEDFQQMLRPFYLTQRLLCASKYIIKDSFVLPNSKAYCAVKVLVLCFIIYAYFAVSLETPCTMENQCPLITGSQLHNIYFCQYSCDVTNSDRMDEVGDGVSRNVTKNVLRLCDVRFSKMRVCGLFTADAALPLRLMSLIATYCIVLLQFAFL</sequence>
<dbReference type="AlphaFoldDB" id="A0A4C1Y069"/>
<evidence type="ECO:0008006" key="4">
    <source>
        <dbReference type="Google" id="ProtNLM"/>
    </source>
</evidence>
<accession>A0A4C1Y069</accession>
<comment type="caution">
    <text evidence="2">The sequence shown here is derived from an EMBL/GenBank/DDBJ whole genome shotgun (WGS) entry which is preliminary data.</text>
</comment>
<feature type="transmembrane region" description="Helical" evidence="1">
    <location>
        <begin position="49"/>
        <end position="68"/>
    </location>
</feature>
<keyword evidence="3" id="KW-1185">Reference proteome</keyword>
<name>A0A4C1Y069_EUMVA</name>
<evidence type="ECO:0000256" key="1">
    <source>
        <dbReference type="SAM" id="Phobius"/>
    </source>
</evidence>
<evidence type="ECO:0000313" key="3">
    <source>
        <dbReference type="Proteomes" id="UP000299102"/>
    </source>
</evidence>